<dbReference type="PANTHER" id="PTHR16209:SF7">
    <property type="entry name" value="WW DOMAIN BINDING PROTEIN 1 ISOFORM X1"/>
    <property type="match status" value="1"/>
</dbReference>
<reference evidence="2" key="1">
    <citation type="journal article" date="2021" name="Cell">
        <title>Tracing the genetic footprints of vertebrate landing in non-teleost ray-finned fishes.</title>
        <authorList>
            <person name="Bi X."/>
            <person name="Wang K."/>
            <person name="Yang L."/>
            <person name="Pan H."/>
            <person name="Jiang H."/>
            <person name="Wei Q."/>
            <person name="Fang M."/>
            <person name="Yu H."/>
            <person name="Zhu C."/>
            <person name="Cai Y."/>
            <person name="He Y."/>
            <person name="Gan X."/>
            <person name="Zeng H."/>
            <person name="Yu D."/>
            <person name="Zhu Y."/>
            <person name="Jiang H."/>
            <person name="Qiu Q."/>
            <person name="Yang H."/>
            <person name="Zhang Y.E."/>
            <person name="Wang W."/>
            <person name="Zhu M."/>
            <person name="He S."/>
            <person name="Zhang G."/>
        </authorList>
    </citation>
    <scope>NUCLEOTIDE SEQUENCE</scope>
    <source>
        <strain evidence="2">Pddl_001</strain>
    </source>
</reference>
<feature type="compositionally biased region" description="Polar residues" evidence="1">
    <location>
        <begin position="224"/>
        <end position="236"/>
    </location>
</feature>
<dbReference type="InterPro" id="IPR051994">
    <property type="entry name" value="WW_domain-binding"/>
</dbReference>
<sequence length="323" mass="35501">MKSSVIIIIINYDLLSLIHHLPGAFIQSDLQRLGLELCINNWKNLELVKLLCNRSFIPIPALSISLSPPLPLLPFSPLSPSLSPPGFWLVWTVIILLSCCCAYRHRRLKLRLQHEQRQREISLMAYQGASSTSTPLAPITLRLWSSFKLPAYDEVAGHPPTPPPPYSPEQDADPAVMLVTSLTQQQQQHHEEEWEGAEPGTLHRDTPAEGGARAGTSHGRENCLSRSSVRVESTPQGEGEGEESSDTGRRRRHMTGDSGIEVCACRGDGDPCLEEDAGGEGRLCQGMAGECCEASSLNTKQQQRDRASSQQDTRPGEPEQNGL</sequence>
<name>A0ABS2YBV0_POLSP</name>
<protein>
    <submittedName>
        <fullName evidence="2">WBP1L protein</fullName>
    </submittedName>
</protein>
<proteinExistence type="predicted"/>
<dbReference type="InterPro" id="IPR021684">
    <property type="entry name" value="WBP1-like"/>
</dbReference>
<dbReference type="Pfam" id="PF11669">
    <property type="entry name" value="WBP-1"/>
    <property type="match status" value="1"/>
</dbReference>
<feature type="region of interest" description="Disordered" evidence="1">
    <location>
        <begin position="294"/>
        <end position="323"/>
    </location>
</feature>
<dbReference type="PANTHER" id="PTHR16209">
    <property type="entry name" value="VESICULAR, OVEREXPRESSED IN CANCER, PROSURVIVAL PROTEIN 1"/>
    <property type="match status" value="1"/>
</dbReference>
<evidence type="ECO:0000313" key="3">
    <source>
        <dbReference type="Proteomes" id="UP001166093"/>
    </source>
</evidence>
<feature type="non-terminal residue" evidence="2">
    <location>
        <position position="1"/>
    </location>
</feature>
<comment type="caution">
    <text evidence="2">The sequence shown here is derived from an EMBL/GenBank/DDBJ whole genome shotgun (WGS) entry which is preliminary data.</text>
</comment>
<feature type="region of interest" description="Disordered" evidence="1">
    <location>
        <begin position="182"/>
        <end position="255"/>
    </location>
</feature>
<organism evidence="2 3">
    <name type="scientific">Polyodon spathula</name>
    <name type="common">North American paddlefish</name>
    <name type="synonym">Squalus spathula</name>
    <dbReference type="NCBI Taxonomy" id="7913"/>
    <lineage>
        <taxon>Eukaryota</taxon>
        <taxon>Metazoa</taxon>
        <taxon>Chordata</taxon>
        <taxon>Craniata</taxon>
        <taxon>Vertebrata</taxon>
        <taxon>Euteleostomi</taxon>
        <taxon>Actinopterygii</taxon>
        <taxon>Chondrostei</taxon>
        <taxon>Acipenseriformes</taxon>
        <taxon>Polyodontidae</taxon>
        <taxon>Polyodon</taxon>
    </lineage>
</organism>
<evidence type="ECO:0000313" key="2">
    <source>
        <dbReference type="EMBL" id="MBN3284150.1"/>
    </source>
</evidence>
<keyword evidence="3" id="KW-1185">Reference proteome</keyword>
<accession>A0ABS2YBV0</accession>
<dbReference type="Proteomes" id="UP001166093">
    <property type="component" value="Unassembled WGS sequence"/>
</dbReference>
<dbReference type="EMBL" id="JAAWVQ010133760">
    <property type="protein sequence ID" value="MBN3284150.1"/>
    <property type="molecule type" value="Genomic_DNA"/>
</dbReference>
<gene>
    <name evidence="2" type="primary">Wbp1l_1</name>
    <name evidence="2" type="ORF">GTO93_0015297</name>
</gene>
<feature type="non-terminal residue" evidence="2">
    <location>
        <position position="323"/>
    </location>
</feature>
<evidence type="ECO:0000256" key="1">
    <source>
        <dbReference type="SAM" id="MobiDB-lite"/>
    </source>
</evidence>